<reference evidence="2 3" key="1">
    <citation type="submission" date="2017-04" db="EMBL/GenBank/DDBJ databases">
        <title>Genome Sequence of the Model Brown-Rot Fungus Postia placenta SB12.</title>
        <authorList>
            <consortium name="DOE Joint Genome Institute"/>
            <person name="Gaskell J."/>
            <person name="Kersten P."/>
            <person name="Larrondo L.F."/>
            <person name="Canessa P."/>
            <person name="Martinez D."/>
            <person name="Hibbett D."/>
            <person name="Schmoll M."/>
            <person name="Kubicek C.P."/>
            <person name="Martinez A.T."/>
            <person name="Yadav J."/>
            <person name="Master E."/>
            <person name="Magnuson J.K."/>
            <person name="James T."/>
            <person name="Yaver D."/>
            <person name="Berka R."/>
            <person name="Labutti K."/>
            <person name="Lipzen A."/>
            <person name="Aerts A."/>
            <person name="Barry K."/>
            <person name="Henrissat B."/>
            <person name="Blanchette R."/>
            <person name="Grigoriev I."/>
            <person name="Cullen D."/>
        </authorList>
    </citation>
    <scope>NUCLEOTIDE SEQUENCE [LARGE SCALE GENOMIC DNA]</scope>
    <source>
        <strain evidence="2 3">MAD-698-R-SB12</strain>
    </source>
</reference>
<gene>
    <name evidence="2" type="ORF">POSPLADRAFT_1045905</name>
</gene>
<evidence type="ECO:0000256" key="1">
    <source>
        <dbReference type="SAM" id="MobiDB-lite"/>
    </source>
</evidence>
<organism evidence="2 3">
    <name type="scientific">Postia placenta MAD-698-R-SB12</name>
    <dbReference type="NCBI Taxonomy" id="670580"/>
    <lineage>
        <taxon>Eukaryota</taxon>
        <taxon>Fungi</taxon>
        <taxon>Dikarya</taxon>
        <taxon>Basidiomycota</taxon>
        <taxon>Agaricomycotina</taxon>
        <taxon>Agaricomycetes</taxon>
        <taxon>Polyporales</taxon>
        <taxon>Adustoporiaceae</taxon>
        <taxon>Rhodonia</taxon>
    </lineage>
</organism>
<keyword evidence="3" id="KW-1185">Reference proteome</keyword>
<accession>A0A1X6N4S3</accession>
<protein>
    <submittedName>
        <fullName evidence="2">Uncharacterized protein</fullName>
    </submittedName>
</protein>
<dbReference type="AlphaFoldDB" id="A0A1X6N4S3"/>
<sequence>MSTNNSSELTQDIQIIQQTFVENYCYFSVMGYAVLAAGNYFVVGCKFQLARTVTQPAPSPVTCIVYVSIENNELIGLAEFLVLIETWRATYGIKKMAQMAKVEVSITTLFLRDVQLYLNLKYVFANGTSTFQDSEVSSVQFASNVIGPLGGSINFASSFSARTAIIRLRHVARPSGSRAQHCRRNVPFISLWAARTDEANRAPESGHASLVKPASGTGIRKALHASRDDHPAQMVDAETENVIRTMIETQRVPVTSVWRLVSEKDTEATFGVSVEETGPSVHPYEGDERKSDVGGSAVGECGTD</sequence>
<name>A0A1X6N4S3_9APHY</name>
<evidence type="ECO:0000313" key="2">
    <source>
        <dbReference type="EMBL" id="OSX63604.1"/>
    </source>
</evidence>
<feature type="region of interest" description="Disordered" evidence="1">
    <location>
        <begin position="273"/>
        <end position="304"/>
    </location>
</feature>
<dbReference type="RefSeq" id="XP_024340398.1">
    <property type="nucleotide sequence ID" value="XM_024478892.1"/>
</dbReference>
<dbReference type="EMBL" id="KZ110595">
    <property type="protein sequence ID" value="OSX63604.1"/>
    <property type="molecule type" value="Genomic_DNA"/>
</dbReference>
<dbReference type="Proteomes" id="UP000194127">
    <property type="component" value="Unassembled WGS sequence"/>
</dbReference>
<evidence type="ECO:0000313" key="3">
    <source>
        <dbReference type="Proteomes" id="UP000194127"/>
    </source>
</evidence>
<proteinExistence type="predicted"/>
<dbReference type="GeneID" id="36323842"/>
<dbReference type="OrthoDB" id="2804213at2759"/>